<feature type="signal peptide" evidence="1">
    <location>
        <begin position="1"/>
        <end position="24"/>
    </location>
</feature>
<accession>A0A1N6CN24</accession>
<evidence type="ECO:0000313" key="4">
    <source>
        <dbReference type="Proteomes" id="UP000185192"/>
    </source>
</evidence>
<evidence type="ECO:0000256" key="1">
    <source>
        <dbReference type="SAM" id="SignalP"/>
    </source>
</evidence>
<reference evidence="4" key="1">
    <citation type="submission" date="2016-11" db="EMBL/GenBank/DDBJ databases">
        <authorList>
            <person name="Varghese N."/>
            <person name="Submissions S."/>
        </authorList>
    </citation>
    <scope>NUCLEOTIDE SEQUENCE [LARGE SCALE GENOMIC DNA]</scope>
    <source>
        <strain evidence="4">DSM 22363</strain>
    </source>
</reference>
<dbReference type="STRING" id="1123272.SAMN02745824_0521"/>
<dbReference type="RefSeq" id="WP_074203584.1">
    <property type="nucleotide sequence ID" value="NZ_FSQW01000001.1"/>
</dbReference>
<dbReference type="AlphaFoldDB" id="A0A1N6CN24"/>
<dbReference type="Gene3D" id="3.30.1150.10">
    <property type="match status" value="1"/>
</dbReference>
<dbReference type="GO" id="GO:0055085">
    <property type="term" value="P:transmembrane transport"/>
    <property type="evidence" value="ECO:0007669"/>
    <property type="project" value="InterPro"/>
</dbReference>
<keyword evidence="1" id="KW-0732">Signal</keyword>
<evidence type="ECO:0000313" key="3">
    <source>
        <dbReference type="EMBL" id="SIN59981.1"/>
    </source>
</evidence>
<dbReference type="PROSITE" id="PS52015">
    <property type="entry name" value="TONB_CTD"/>
    <property type="match status" value="1"/>
</dbReference>
<protein>
    <submittedName>
        <fullName evidence="3">TonB family C-terminal domain-containing protein</fullName>
    </submittedName>
</protein>
<sequence>MGIYFRKLILAALAMLLWSQPASAVREPIYLEPSSQWVLRYEDDSCKLIRSFGKDRDKVVVVMSRYGPGEEFRLTLAGEPVKVSRNRRDIKIRFGAHEGLQKIRYMSGTMSDMPALIILDRIRIAAPTAEEQEALDKWKPGNKPVIYGNIESRRYAAAEYLLVDHPHKAPVYLQTGALGKPFAAFSKCIDELLTHWGIDVDKHRNLSRWVQPVDTPARWVRPKDYPMKMLWQGRQGIVEFRLSVDTEGKATQCHIQQSTRPQEFDDAVCKSLMKRSKFHPALDSDGNPIASFWRSSVRFQIPR</sequence>
<dbReference type="EMBL" id="FSQW01000001">
    <property type="protein sequence ID" value="SIN59981.1"/>
    <property type="molecule type" value="Genomic_DNA"/>
</dbReference>
<dbReference type="Proteomes" id="UP000185192">
    <property type="component" value="Unassembled WGS sequence"/>
</dbReference>
<organism evidence="3 4">
    <name type="scientific">Parasphingorhabdus marina DSM 22363</name>
    <dbReference type="NCBI Taxonomy" id="1123272"/>
    <lineage>
        <taxon>Bacteria</taxon>
        <taxon>Pseudomonadati</taxon>
        <taxon>Pseudomonadota</taxon>
        <taxon>Alphaproteobacteria</taxon>
        <taxon>Sphingomonadales</taxon>
        <taxon>Sphingomonadaceae</taxon>
        <taxon>Parasphingorhabdus</taxon>
    </lineage>
</organism>
<dbReference type="InterPro" id="IPR037682">
    <property type="entry name" value="TonB_C"/>
</dbReference>
<dbReference type="OrthoDB" id="7585155at2"/>
<keyword evidence="4" id="KW-1185">Reference proteome</keyword>
<proteinExistence type="predicted"/>
<dbReference type="Pfam" id="PF03544">
    <property type="entry name" value="TonB_C"/>
    <property type="match status" value="1"/>
</dbReference>
<feature type="domain" description="TonB C-terminal" evidence="2">
    <location>
        <begin position="210"/>
        <end position="303"/>
    </location>
</feature>
<gene>
    <name evidence="3" type="ORF">SAMN02745824_0521</name>
</gene>
<dbReference type="SUPFAM" id="SSF74653">
    <property type="entry name" value="TolA/TonB C-terminal domain"/>
    <property type="match status" value="1"/>
</dbReference>
<evidence type="ECO:0000259" key="2">
    <source>
        <dbReference type="PROSITE" id="PS52015"/>
    </source>
</evidence>
<feature type="chain" id="PRO_5012207205" evidence="1">
    <location>
        <begin position="25"/>
        <end position="303"/>
    </location>
</feature>
<name>A0A1N6CN24_9SPHN</name>